<dbReference type="EMBL" id="CP000157">
    <property type="protein sequence ID" value="ABC63402.1"/>
    <property type="molecule type" value="Genomic_DNA"/>
</dbReference>
<evidence type="ECO:0000313" key="3">
    <source>
        <dbReference type="Proteomes" id="UP000008808"/>
    </source>
</evidence>
<sequence length="67" mass="7285">MRLPGFLLQIAGLTMLLTGAWWVLQGLSIIGDSETSYIAGKQQWAYIGAGVFALGGVALSLSRRFRR</sequence>
<organism evidence="2 3">
    <name type="scientific">Erythrobacter litoralis (strain HTCC2594)</name>
    <dbReference type="NCBI Taxonomy" id="314225"/>
    <lineage>
        <taxon>Bacteria</taxon>
        <taxon>Pseudomonadati</taxon>
        <taxon>Pseudomonadota</taxon>
        <taxon>Alphaproteobacteria</taxon>
        <taxon>Sphingomonadales</taxon>
        <taxon>Erythrobacteraceae</taxon>
        <taxon>Erythrobacter/Porphyrobacter group</taxon>
        <taxon>Erythrobacter</taxon>
    </lineage>
</organism>
<keyword evidence="3" id="KW-1185">Reference proteome</keyword>
<dbReference type="OrthoDB" id="8374816at2"/>
<accession>Q2NA89</accession>
<proteinExistence type="predicted"/>
<keyword evidence="1" id="KW-0472">Membrane</keyword>
<dbReference type="HOGENOM" id="CLU_187779_1_0_5"/>
<dbReference type="Proteomes" id="UP000008808">
    <property type="component" value="Chromosome"/>
</dbReference>
<feature type="transmembrane region" description="Helical" evidence="1">
    <location>
        <begin position="44"/>
        <end position="61"/>
    </location>
</feature>
<dbReference type="AlphaFoldDB" id="Q2NA89"/>
<dbReference type="STRING" id="314225.ELI_06550"/>
<keyword evidence="1" id="KW-1133">Transmembrane helix</keyword>
<dbReference type="RefSeq" id="WP_011414238.1">
    <property type="nucleotide sequence ID" value="NC_007722.1"/>
</dbReference>
<name>Q2NA89_ERYLH</name>
<reference evidence="3" key="1">
    <citation type="journal article" date="2009" name="J. Bacteriol.">
        <title>Complete genome sequence of Erythrobacter litoralis HTCC2594.</title>
        <authorList>
            <person name="Oh H.M."/>
            <person name="Giovannoni S.J."/>
            <person name="Ferriera S."/>
            <person name="Johnson J."/>
            <person name="Cho J.C."/>
        </authorList>
    </citation>
    <scope>NUCLEOTIDE SEQUENCE [LARGE SCALE GENOMIC DNA]</scope>
    <source>
        <strain evidence="3">HTCC2594</strain>
    </source>
</reference>
<evidence type="ECO:0000313" key="2">
    <source>
        <dbReference type="EMBL" id="ABC63402.1"/>
    </source>
</evidence>
<protein>
    <submittedName>
        <fullName evidence="2">Uncharacterized protein</fullName>
    </submittedName>
</protein>
<feature type="transmembrane region" description="Helical" evidence="1">
    <location>
        <begin position="7"/>
        <end position="24"/>
    </location>
</feature>
<keyword evidence="1" id="KW-0812">Transmembrane</keyword>
<gene>
    <name evidence="2" type="ordered locus">ELI_06550</name>
</gene>
<evidence type="ECO:0000256" key="1">
    <source>
        <dbReference type="SAM" id="Phobius"/>
    </source>
</evidence>
<dbReference type="KEGG" id="eli:ELI_06550"/>